<name>A0ABN5M8N7_9RHOB</name>
<gene>
    <name evidence="1" type="ORF">DPM13_16210</name>
</gene>
<reference evidence="1 2" key="1">
    <citation type="submission" date="2018-06" db="EMBL/GenBank/DDBJ databases">
        <title>Complete genome sequence of Paracoccus mutanolyticus strain RSP-02 isolated from cellulosic waste.</title>
        <authorList>
            <person name="Amrutha R.N."/>
            <person name="Shrivastav A."/>
            <person name="Buddana S.K."/>
            <person name="Deshpande U."/>
            <person name="Prakasham R.S."/>
        </authorList>
    </citation>
    <scope>NUCLEOTIDE SEQUENCE [LARGE SCALE GENOMIC DNA]</scope>
    <source>
        <strain evidence="1 2">RSP-02</strain>
    </source>
</reference>
<evidence type="ECO:0000313" key="1">
    <source>
        <dbReference type="EMBL" id="AWX93975.1"/>
    </source>
</evidence>
<accession>A0ABN5M8N7</accession>
<organism evidence="1 2">
    <name type="scientific">Paracoccus mutanolyticus</name>
    <dbReference type="NCBI Taxonomy" id="1499308"/>
    <lineage>
        <taxon>Bacteria</taxon>
        <taxon>Pseudomonadati</taxon>
        <taxon>Pseudomonadota</taxon>
        <taxon>Alphaproteobacteria</taxon>
        <taxon>Rhodobacterales</taxon>
        <taxon>Paracoccaceae</taxon>
        <taxon>Paracoccus</taxon>
    </lineage>
</organism>
<dbReference type="InterPro" id="IPR020518">
    <property type="entry name" value="Tscrpt_reg_PrtN"/>
</dbReference>
<evidence type="ECO:0000313" key="2">
    <source>
        <dbReference type="Proteomes" id="UP000249922"/>
    </source>
</evidence>
<protein>
    <recommendedName>
        <fullName evidence="3">LysR substrate-binding domain-containing protein</fullName>
    </recommendedName>
</protein>
<dbReference type="RefSeq" id="WP_112888396.1">
    <property type="nucleotide sequence ID" value="NZ_CP030239.1"/>
</dbReference>
<sequence length="78" mass="8446">MIGADQVYRLRCALALPMFLRKGASGEIALPLVRMESSQKGAAAVDFVSHAEISVLGPLNRGCLIMKVCSDRNISERL</sequence>
<dbReference type="EMBL" id="CP030239">
    <property type="protein sequence ID" value="AWX93975.1"/>
    <property type="molecule type" value="Genomic_DNA"/>
</dbReference>
<dbReference type="Proteomes" id="UP000249922">
    <property type="component" value="Chromosome"/>
</dbReference>
<proteinExistence type="predicted"/>
<keyword evidence="2" id="KW-1185">Reference proteome</keyword>
<dbReference type="Pfam" id="PF11112">
    <property type="entry name" value="PyocinActivator"/>
    <property type="match status" value="1"/>
</dbReference>
<evidence type="ECO:0008006" key="3">
    <source>
        <dbReference type="Google" id="ProtNLM"/>
    </source>
</evidence>